<protein>
    <submittedName>
        <fullName evidence="1">Uncharacterized protein</fullName>
    </submittedName>
</protein>
<dbReference type="Proteomes" id="UP001153076">
    <property type="component" value="Unassembled WGS sequence"/>
</dbReference>
<proteinExistence type="predicted"/>
<evidence type="ECO:0000313" key="2">
    <source>
        <dbReference type="Proteomes" id="UP001153076"/>
    </source>
</evidence>
<evidence type="ECO:0000313" key="1">
    <source>
        <dbReference type="EMBL" id="KAJ8432885.1"/>
    </source>
</evidence>
<gene>
    <name evidence="1" type="ORF">Cgig2_017614</name>
</gene>
<sequence length="158" mass="17627">MNLFPNFANIEQAAEYVRDTFPWTLRKSSAPGLKPLPMDYHGLCPCFDLRVAARYAHNSNILKMVQAIFYVMVVDDAAALGLSCRLIINCMIWIETPLNPGLETLTVGSGEPRLLDLQIHQLTPCRQAALWKEGQPLFPPSETPSMRRNMLGTTSAGH</sequence>
<comment type="caution">
    <text evidence="1">The sequence shown here is derived from an EMBL/GenBank/DDBJ whole genome shotgun (WGS) entry which is preliminary data.</text>
</comment>
<dbReference type="EMBL" id="JAKOGI010000576">
    <property type="protein sequence ID" value="KAJ8432885.1"/>
    <property type="molecule type" value="Genomic_DNA"/>
</dbReference>
<keyword evidence="2" id="KW-1185">Reference proteome</keyword>
<name>A0A9Q1Q9H6_9CARY</name>
<reference evidence="1" key="1">
    <citation type="submission" date="2022-04" db="EMBL/GenBank/DDBJ databases">
        <title>Carnegiea gigantea Genome sequencing and assembly v2.</title>
        <authorList>
            <person name="Copetti D."/>
            <person name="Sanderson M.J."/>
            <person name="Burquez A."/>
            <person name="Wojciechowski M.F."/>
        </authorList>
    </citation>
    <scope>NUCLEOTIDE SEQUENCE</scope>
    <source>
        <strain evidence="1">SGP5-SGP5p</strain>
        <tissue evidence="1">Aerial part</tissue>
    </source>
</reference>
<organism evidence="1 2">
    <name type="scientific">Carnegiea gigantea</name>
    <dbReference type="NCBI Taxonomy" id="171969"/>
    <lineage>
        <taxon>Eukaryota</taxon>
        <taxon>Viridiplantae</taxon>
        <taxon>Streptophyta</taxon>
        <taxon>Embryophyta</taxon>
        <taxon>Tracheophyta</taxon>
        <taxon>Spermatophyta</taxon>
        <taxon>Magnoliopsida</taxon>
        <taxon>eudicotyledons</taxon>
        <taxon>Gunneridae</taxon>
        <taxon>Pentapetalae</taxon>
        <taxon>Caryophyllales</taxon>
        <taxon>Cactineae</taxon>
        <taxon>Cactaceae</taxon>
        <taxon>Cactoideae</taxon>
        <taxon>Echinocereeae</taxon>
        <taxon>Carnegiea</taxon>
    </lineage>
</organism>
<accession>A0A9Q1Q9H6</accession>
<dbReference type="AlphaFoldDB" id="A0A9Q1Q9H6"/>